<gene>
    <name evidence="2" type="ORF">SHD_3319</name>
</gene>
<feature type="transmembrane region" description="Helical" evidence="1">
    <location>
        <begin position="74"/>
        <end position="93"/>
    </location>
</feature>
<comment type="caution">
    <text evidence="2">The sequence shown here is derived from an EMBL/GenBank/DDBJ whole genome shotgun (WGS) entry which is preliminary data.</text>
</comment>
<protein>
    <submittedName>
        <fullName evidence="2">Uncharacterized protein</fullName>
    </submittedName>
</protein>
<feature type="transmembrane region" description="Helical" evidence="1">
    <location>
        <begin position="49"/>
        <end position="68"/>
    </location>
</feature>
<dbReference type="EMBL" id="AXZL01000073">
    <property type="protein sequence ID" value="ESE40190.1"/>
    <property type="molecule type" value="Genomic_DNA"/>
</dbReference>
<feature type="transmembrane region" description="Helical" evidence="1">
    <location>
        <begin position="105"/>
        <end position="124"/>
    </location>
</feature>
<reference evidence="2 3" key="1">
    <citation type="journal article" date="2013" name="Genome Announc.">
        <title>Draft Genome Sequence of Shewanella decolorationis S12, a Dye-Degrading Bacterium Isolated from a Wastewater Treatment Plant.</title>
        <authorList>
            <person name="Xu M."/>
            <person name="Fang Y."/>
            <person name="Liu J."/>
            <person name="Chen X."/>
            <person name="Sun G."/>
            <person name="Guo J."/>
            <person name="Hua Z."/>
            <person name="Tu Q."/>
            <person name="Wu L."/>
            <person name="Zhou J."/>
            <person name="Liu X."/>
        </authorList>
    </citation>
    <scope>NUCLEOTIDE SEQUENCE [LARGE SCALE GENOMIC DNA]</scope>
    <source>
        <strain evidence="2 3">S12</strain>
    </source>
</reference>
<evidence type="ECO:0000313" key="3">
    <source>
        <dbReference type="Proteomes" id="UP000017548"/>
    </source>
</evidence>
<proteinExistence type="predicted"/>
<keyword evidence="1" id="KW-0472">Membrane</keyword>
<keyword evidence="1" id="KW-0812">Transmembrane</keyword>
<evidence type="ECO:0000313" key="2">
    <source>
        <dbReference type="EMBL" id="ESE40190.1"/>
    </source>
</evidence>
<evidence type="ECO:0000256" key="1">
    <source>
        <dbReference type="SAM" id="Phobius"/>
    </source>
</evidence>
<keyword evidence="1" id="KW-1133">Transmembrane helix</keyword>
<keyword evidence="3" id="KW-1185">Reference proteome</keyword>
<sequence length="352" mass="39307">MLIINGQKNSKEQVLVESLRGLTSWKQRIEGVLVVPKWIKHPIVATKQLLLSLSLAQRCYVLALLALMLFQPEIWVAAVITAIALIIEFWPKFAMAWHTLAGKAIFLLFYAVIANFALAASGSVVNEITGVSASHLSYTHNFAILLYLPIWFVCISILALLLLQLVIPCYLFFHIGLRILGLEAKQQGNKRRFVVTTALVRMILSVVLLLNLVAITDGENWVGDLAKKTQALKHDSIDKQVVNEGETILKAEDSLEQAGSELTPDQTDTTETLKAFGHSYYKGIRDLIALFAYKFEADGRSRCQKLADSVVIELNDYEILEITESAHEQYGYHFEVKKCISPAFGQMASTPK</sequence>
<dbReference type="Proteomes" id="UP000017548">
    <property type="component" value="Unassembled WGS sequence"/>
</dbReference>
<feature type="transmembrane region" description="Helical" evidence="1">
    <location>
        <begin position="144"/>
        <end position="173"/>
    </location>
</feature>
<organism evidence="2 3">
    <name type="scientific">Shewanella decolorationis S12</name>
    <dbReference type="NCBI Taxonomy" id="1353536"/>
    <lineage>
        <taxon>Bacteria</taxon>
        <taxon>Pseudomonadati</taxon>
        <taxon>Pseudomonadota</taxon>
        <taxon>Gammaproteobacteria</taxon>
        <taxon>Alteromonadales</taxon>
        <taxon>Shewanellaceae</taxon>
        <taxon>Shewanella</taxon>
    </lineage>
</organism>
<accession>A0ABN0PJW1</accession>
<name>A0ABN0PJW1_9GAMM</name>
<feature type="transmembrane region" description="Helical" evidence="1">
    <location>
        <begin position="193"/>
        <end position="215"/>
    </location>
</feature>